<dbReference type="InterPro" id="IPR005543">
    <property type="entry name" value="PASTA_dom"/>
</dbReference>
<protein>
    <submittedName>
        <fullName evidence="2">PASTA domain-containing protein</fullName>
    </submittedName>
</protein>
<feature type="domain" description="PASTA" evidence="1">
    <location>
        <begin position="112"/>
        <end position="180"/>
    </location>
</feature>
<feature type="domain" description="PASTA" evidence="1">
    <location>
        <begin position="186"/>
        <end position="252"/>
    </location>
</feature>
<gene>
    <name evidence="2" type="ORF">FYJ51_07525</name>
</gene>
<organism evidence="2 3">
    <name type="scientific">Stecheria intestinalis</name>
    <dbReference type="NCBI Taxonomy" id="2606630"/>
    <lineage>
        <taxon>Bacteria</taxon>
        <taxon>Bacillati</taxon>
        <taxon>Bacillota</taxon>
        <taxon>Erysipelotrichia</taxon>
        <taxon>Erysipelotrichales</taxon>
        <taxon>Erysipelotrichaceae</taxon>
        <taxon>Stecheria</taxon>
    </lineage>
</organism>
<dbReference type="PROSITE" id="PS51178">
    <property type="entry name" value="PASTA"/>
    <property type="match status" value="4"/>
</dbReference>
<sequence>MRGMRMIRLAKTTKILLGVAIGLGTATVGTAAYYFSSAPETAKITVPAFVGKTKSDVESWMTENSVSSDQCTFDYTYDEEKDQDVVLSQSIEADSVLGSEEVLEITLSNGPDPDKEFKMPDFTGKKQAEVEQWFEDHKFTAVSYAFESDDKVEKGVFLKASADAGTTMKRSDELTITFSSGSDSDEKTEVTVPDFSSYSRKNMQAWASQNGITLTIAAQASDTVASGGFLSQSVKAGTKVKSGSSITVTLSSGKAIKIVSYVGKTRSEAETWTSSQKLKSSVTLLYSSSDAGIVLSQSPDSGTAAEGTTVKFTVSAGKVNLLDYTGKTKSAFEAYLSSLNAENSSSAKISVSYQETESTSAAGTILSQSVSGLVAPGTSVTVQVAIGKKYSVTSQAGKSLDSFKSYLSSMGLNLGNVSYVYSDSYRSDVLVSNDTGSYESGASINCVVSKGSYSWDPGSLVNAGSSWSSLYSASADARKNGYTVTKSDVESSQYSEGQIVGCTVSGKSISCQVSIGSYVTIPDVTGKDHSDASSTLSSLGLSVTELEQSYYSDVTAGQVVGQSLSAGTKVRAGTAITITYSKGPEPVVTATIPTIYTALYDGMKGSEIVSSLTQTLNAAGFYNLNFVKISTGSTTSINALKSVSPAPGSTINVKDQITIEYYSAD</sequence>
<dbReference type="CDD" id="cd06577">
    <property type="entry name" value="PASTA_pknB"/>
    <property type="match status" value="4"/>
</dbReference>
<dbReference type="SMART" id="SM00740">
    <property type="entry name" value="PASTA"/>
    <property type="match status" value="6"/>
</dbReference>
<dbReference type="Pfam" id="PF03793">
    <property type="entry name" value="PASTA"/>
    <property type="match status" value="4"/>
</dbReference>
<feature type="domain" description="PASTA" evidence="1">
    <location>
        <begin position="253"/>
        <end position="316"/>
    </location>
</feature>
<keyword evidence="3" id="KW-1185">Reference proteome</keyword>
<name>A0A7X2NSQ1_9FIRM</name>
<comment type="caution">
    <text evidence="2">The sequence shown here is derived from an EMBL/GenBank/DDBJ whole genome shotgun (WGS) entry which is preliminary data.</text>
</comment>
<reference evidence="2 3" key="1">
    <citation type="submission" date="2019-08" db="EMBL/GenBank/DDBJ databases">
        <title>In-depth cultivation of the pig gut microbiome towards novel bacterial diversity and tailored functional studies.</title>
        <authorList>
            <person name="Wylensek D."/>
            <person name="Hitch T.C.A."/>
            <person name="Clavel T."/>
        </authorList>
    </citation>
    <scope>NUCLEOTIDE SEQUENCE [LARGE SCALE GENOMIC DNA]</scope>
    <source>
        <strain evidence="2 3">Oil+RF-744-GAM-WT-6</strain>
    </source>
</reference>
<accession>A0A7X2NSQ1</accession>
<evidence type="ECO:0000259" key="1">
    <source>
        <dbReference type="PROSITE" id="PS51178"/>
    </source>
</evidence>
<evidence type="ECO:0000313" key="2">
    <source>
        <dbReference type="EMBL" id="MSS58755.1"/>
    </source>
</evidence>
<feature type="domain" description="PASTA" evidence="1">
    <location>
        <begin position="515"/>
        <end position="582"/>
    </location>
</feature>
<dbReference type="AlphaFoldDB" id="A0A7X2NSQ1"/>
<dbReference type="Proteomes" id="UP000461880">
    <property type="component" value="Unassembled WGS sequence"/>
</dbReference>
<dbReference type="Gene3D" id="3.30.10.20">
    <property type="match status" value="5"/>
</dbReference>
<proteinExistence type="predicted"/>
<dbReference type="EMBL" id="VUMN01000016">
    <property type="protein sequence ID" value="MSS58755.1"/>
    <property type="molecule type" value="Genomic_DNA"/>
</dbReference>
<dbReference type="SUPFAM" id="SSF54184">
    <property type="entry name" value="Penicillin-binding protein 2x (pbp-2x), c-terminal domain"/>
    <property type="match status" value="1"/>
</dbReference>
<evidence type="ECO:0000313" key="3">
    <source>
        <dbReference type="Proteomes" id="UP000461880"/>
    </source>
</evidence>